<evidence type="ECO:0000313" key="3">
    <source>
        <dbReference type="Proteomes" id="UP000001603"/>
    </source>
</evidence>
<reference evidence="2 3" key="1">
    <citation type="journal article" date="2009" name="Proc. Natl. Acad. Sci. U.S.A.">
        <title>The genomic basis of trophic strategy in marine bacteria.</title>
        <authorList>
            <person name="Lauro F.M."/>
            <person name="McDougald D."/>
            <person name="Thomas T."/>
            <person name="Williams T.J."/>
            <person name="Egan S."/>
            <person name="Rice S."/>
            <person name="DeMaere M.Z."/>
            <person name="Ting L."/>
            <person name="Ertan H."/>
            <person name="Johnson J."/>
            <person name="Ferriera S."/>
            <person name="Lapidus A."/>
            <person name="Anderson I."/>
            <person name="Kyrpides N."/>
            <person name="Munk A.C."/>
            <person name="Detter C."/>
            <person name="Han C.S."/>
            <person name="Brown M.V."/>
            <person name="Robb F.T."/>
            <person name="Kjelleberg S."/>
            <person name="Cavicchioli R."/>
        </authorList>
    </citation>
    <scope>NUCLEOTIDE SEQUENCE [LARGE SCALE GENOMIC DNA]</scope>
    <source>
        <strain evidence="2 3">S14</strain>
    </source>
</reference>
<evidence type="ECO:0000259" key="1">
    <source>
        <dbReference type="Pfam" id="PF00140"/>
    </source>
</evidence>
<dbReference type="AlphaFoldDB" id="Q1ZMZ3"/>
<dbReference type="GO" id="GO:0016987">
    <property type="term" value="F:sigma factor activity"/>
    <property type="evidence" value="ECO:0007669"/>
    <property type="project" value="InterPro"/>
</dbReference>
<dbReference type="Pfam" id="PF00140">
    <property type="entry name" value="Sigma70_r1_2"/>
    <property type="match status" value="1"/>
</dbReference>
<dbReference type="Proteomes" id="UP000001603">
    <property type="component" value="Unassembled WGS sequence"/>
</dbReference>
<feature type="domain" description="RNA polymerase sigma-70 region 1.2" evidence="1">
    <location>
        <begin position="7"/>
        <end position="38"/>
    </location>
</feature>
<dbReference type="HOGENOM" id="CLU_3314339_0_0_6"/>
<gene>
    <name evidence="2" type="ORF">VAS14_08735</name>
</gene>
<dbReference type="GO" id="GO:0003677">
    <property type="term" value="F:DNA binding"/>
    <property type="evidence" value="ECO:0007669"/>
    <property type="project" value="InterPro"/>
</dbReference>
<accession>Q1ZMZ3</accession>
<evidence type="ECO:0000313" key="2">
    <source>
        <dbReference type="EMBL" id="EAS63545.1"/>
    </source>
</evidence>
<dbReference type="GO" id="GO:0006352">
    <property type="term" value="P:DNA-templated transcription initiation"/>
    <property type="evidence" value="ECO:0007669"/>
    <property type="project" value="InterPro"/>
</dbReference>
<comment type="caution">
    <text evidence="2">The sequence shown here is derived from an EMBL/GenBank/DDBJ whole genome shotgun (WGS) entry which is preliminary data.</text>
</comment>
<protein>
    <recommendedName>
        <fullName evidence="1">RNA polymerase sigma-70 region 1.2 domain-containing protein</fullName>
    </recommendedName>
</protein>
<dbReference type="EMBL" id="AAOJ01000006">
    <property type="protein sequence ID" value="EAS63545.1"/>
    <property type="molecule type" value="Genomic_DNA"/>
</dbReference>
<name>Q1ZMZ3_PHOAS</name>
<organism evidence="2 3">
    <name type="scientific">Photobacterium angustum (strain S14 / CCUG 15956)</name>
    <name type="common">Vibrio sp. (strain S14 / CCUG 15956)</name>
    <dbReference type="NCBI Taxonomy" id="314292"/>
    <lineage>
        <taxon>Bacteria</taxon>
        <taxon>Pseudomonadati</taxon>
        <taxon>Pseudomonadota</taxon>
        <taxon>Gammaproteobacteria</taxon>
        <taxon>Vibrionales</taxon>
        <taxon>Vibrionaceae</taxon>
        <taxon>Photobacterium</taxon>
    </lineage>
</organism>
<dbReference type="InterPro" id="IPR009042">
    <property type="entry name" value="RNA_pol_sigma70_r1_2"/>
</dbReference>
<proteinExistence type="predicted"/>
<sequence length="39" mass="4663">MKNTEIDMIGLYMKEISSKPLLTKMDEIHYSRKYLRGDN</sequence>
<dbReference type="RefSeq" id="WP_005363816.1">
    <property type="nucleotide sequence ID" value="NZ_CH902599.1"/>
</dbReference>